<dbReference type="RefSeq" id="XP_044566982.1">
    <property type="nucleotide sequence ID" value="XM_044701580.1"/>
</dbReference>
<protein>
    <submittedName>
        <fullName evidence="2">Uncharacterized protein</fullName>
    </submittedName>
</protein>
<gene>
    <name evidence="2" type="ORF">FDP41_011199</name>
</gene>
<dbReference type="EMBL" id="VFQX01000009">
    <property type="protein sequence ID" value="KAF0982269.1"/>
    <property type="molecule type" value="Genomic_DNA"/>
</dbReference>
<reference evidence="2 3" key="1">
    <citation type="journal article" date="2019" name="Sci. Rep.">
        <title>Nanopore sequencing improves the draft genome of the human pathogenic amoeba Naegleria fowleri.</title>
        <authorList>
            <person name="Liechti N."/>
            <person name="Schurch N."/>
            <person name="Bruggmann R."/>
            <person name="Wittwer M."/>
        </authorList>
    </citation>
    <scope>NUCLEOTIDE SEQUENCE [LARGE SCALE GENOMIC DNA]</scope>
    <source>
        <strain evidence="2 3">ATCC 30894</strain>
    </source>
</reference>
<accession>A0A6A5CAG8</accession>
<sequence length="540" mass="59903">MTPTSVSSIPSLRVLSHLNNHVVYTLFLLLQILLLIELFTFSNALSIRVGTLNHPNAKSYLQRSSHQNVSSSPPPVGSLIRLQGGGGGGWNQVNLNSQQSRLFRYQQHHHPHSEFSISLSNDTSKALLLEESSFLLDTAQNRLLFLERTIASRDHDEKTQLVDKDSLLSTVLGFVDLKSLRHGILKEANLSYELQMLDSDVVMPLPVLDRFGNYYVVRKNVFNGRNYLLKFSNSSKTTTSPATQESLIREDWTILFESDGLMEVMHGLLLFEDSDSSKVLLSTSRQVLCLNSDTKQILYQIPSLSSKGYFGQLIRDLESPFVFASVYGGLVQFEIASGRVISQTSVDTSLVPHHVSSLNDYMLALSQFRTMDGPMIFATAFLKTNLSQATQSVALTTDRPGECSNAIAFPNNNVVILIRTKQEEDATKNQYRLLGMQVNLESSRIETIWTVDVTKQVQVSNVCALQIAAAPSVDHASTVVVACDSGLLLIDVSNGEISGRKMSLEQPLVDSEQTQIVTTQNGMIYMLQPRLLRIDGVSLS</sequence>
<organism evidence="2 3">
    <name type="scientific">Naegleria fowleri</name>
    <name type="common">Brain eating amoeba</name>
    <dbReference type="NCBI Taxonomy" id="5763"/>
    <lineage>
        <taxon>Eukaryota</taxon>
        <taxon>Discoba</taxon>
        <taxon>Heterolobosea</taxon>
        <taxon>Tetramitia</taxon>
        <taxon>Eutetramitia</taxon>
        <taxon>Vahlkampfiidae</taxon>
        <taxon>Naegleria</taxon>
    </lineage>
</organism>
<dbReference type="OrthoDB" id="10264068at2759"/>
<dbReference type="VEuPathDB" id="AmoebaDB:NF0085910"/>
<comment type="caution">
    <text evidence="2">The sequence shown here is derived from an EMBL/GenBank/DDBJ whole genome shotgun (WGS) entry which is preliminary data.</text>
</comment>
<evidence type="ECO:0000313" key="3">
    <source>
        <dbReference type="Proteomes" id="UP000444721"/>
    </source>
</evidence>
<keyword evidence="1" id="KW-0472">Membrane</keyword>
<evidence type="ECO:0000256" key="1">
    <source>
        <dbReference type="SAM" id="Phobius"/>
    </source>
</evidence>
<evidence type="ECO:0000313" key="2">
    <source>
        <dbReference type="EMBL" id="KAF0982269.1"/>
    </source>
</evidence>
<name>A0A6A5CAG8_NAEFO</name>
<dbReference type="Proteomes" id="UP000444721">
    <property type="component" value="Unassembled WGS sequence"/>
</dbReference>
<keyword evidence="1" id="KW-1133">Transmembrane helix</keyword>
<keyword evidence="3" id="KW-1185">Reference proteome</keyword>
<dbReference type="VEuPathDB" id="AmoebaDB:NfTy_020840"/>
<dbReference type="AlphaFoldDB" id="A0A6A5CAG8"/>
<dbReference type="OMA" id="YFGQLIR"/>
<dbReference type="VEuPathDB" id="AmoebaDB:FDP41_011199"/>
<proteinExistence type="predicted"/>
<feature type="transmembrane region" description="Helical" evidence="1">
    <location>
        <begin position="21"/>
        <end position="41"/>
    </location>
</feature>
<keyword evidence="1" id="KW-0812">Transmembrane</keyword>
<dbReference type="GeneID" id="68118414"/>